<dbReference type="Proteomes" id="UP000190130">
    <property type="component" value="Unassembled WGS sequence"/>
</dbReference>
<dbReference type="PROSITE" id="PS50983">
    <property type="entry name" value="FE_B12_PBP"/>
    <property type="match status" value="1"/>
</dbReference>
<protein>
    <submittedName>
        <fullName evidence="2">Iron complex transport system substrate-binding protein</fullName>
    </submittedName>
</protein>
<proteinExistence type="predicted"/>
<reference evidence="2 3" key="1">
    <citation type="submission" date="2017-02" db="EMBL/GenBank/DDBJ databases">
        <authorList>
            <person name="Peterson S.W."/>
        </authorList>
    </citation>
    <scope>NUCLEOTIDE SEQUENCE [LARGE SCALE GENOMIC DNA]</scope>
    <source>
        <strain evidence="2 3">DSM 9653</strain>
    </source>
</reference>
<evidence type="ECO:0000313" key="2">
    <source>
        <dbReference type="EMBL" id="SKB45458.1"/>
    </source>
</evidence>
<dbReference type="SUPFAM" id="SSF53807">
    <property type="entry name" value="Helical backbone' metal receptor"/>
    <property type="match status" value="1"/>
</dbReference>
<organism evidence="2 3">
    <name type="scientific">Bosea thiooxidans</name>
    <dbReference type="NCBI Taxonomy" id="53254"/>
    <lineage>
        <taxon>Bacteria</taxon>
        <taxon>Pseudomonadati</taxon>
        <taxon>Pseudomonadota</taxon>
        <taxon>Alphaproteobacteria</taxon>
        <taxon>Hyphomicrobiales</taxon>
        <taxon>Boseaceae</taxon>
        <taxon>Bosea</taxon>
    </lineage>
</organism>
<dbReference type="InterPro" id="IPR002491">
    <property type="entry name" value="ABC_transptr_periplasmic_BD"/>
</dbReference>
<evidence type="ECO:0000313" key="3">
    <source>
        <dbReference type="Proteomes" id="UP000190130"/>
    </source>
</evidence>
<feature type="domain" description="Fe/B12 periplasmic-binding" evidence="1">
    <location>
        <begin position="52"/>
        <end position="308"/>
    </location>
</feature>
<accession>A0A1T5BE08</accession>
<dbReference type="RefSeq" id="WP_079591127.1">
    <property type="nucleotide sequence ID" value="NZ_FUYX01000002.1"/>
</dbReference>
<dbReference type="PANTHER" id="PTHR30535">
    <property type="entry name" value="VITAMIN B12-BINDING PROTEIN"/>
    <property type="match status" value="1"/>
</dbReference>
<dbReference type="Pfam" id="PF01497">
    <property type="entry name" value="Peripla_BP_2"/>
    <property type="match status" value="1"/>
</dbReference>
<name>A0A1T5BE08_9HYPH</name>
<dbReference type="InterPro" id="IPR050902">
    <property type="entry name" value="ABC_Transporter_SBP"/>
</dbReference>
<gene>
    <name evidence="2" type="ORF">SAMN05660750_00762</name>
</gene>
<dbReference type="EMBL" id="FUYX01000002">
    <property type="protein sequence ID" value="SKB45458.1"/>
    <property type="molecule type" value="Genomic_DNA"/>
</dbReference>
<dbReference type="AlphaFoldDB" id="A0A1T5BE08"/>
<evidence type="ECO:0000259" key="1">
    <source>
        <dbReference type="PROSITE" id="PS50983"/>
    </source>
</evidence>
<dbReference type="PANTHER" id="PTHR30535:SF4">
    <property type="entry name" value="HEMIN-BINDING PERIPLASMIC PROTEIN HMUT"/>
    <property type="match status" value="1"/>
</dbReference>
<dbReference type="OrthoDB" id="9797736at2"/>
<dbReference type="Gene3D" id="3.40.50.1980">
    <property type="entry name" value="Nitrogenase molybdenum iron protein domain"/>
    <property type="match status" value="2"/>
</dbReference>
<sequence>MSGSRIPATQRLPSRPSRREFATCLALAALGLRGLALPAGLTGSALAQTPDRIVVAGGVITEVLYALGLQDRIVGVDSTSQFPAEALKDKANIGYVRALSAEGVLSLKPSLVMLIEGAGPPDAISLLNESGVKLVRITDGLTPDGVATKIAAIGAAVGAAGPAGRLAARARAGFDELASLRSTVAKKRRVLFLLSLQNGRALVGGRNSTADAIISLAGGLNVADAIEGYKPMTDEAIAAAAPEMVLMMRNSSAHNITPDELFAMPSFAQTPAAAGKRLLHMDGLYLLGFGPRTPMAARDLMAAIYPEAGIPPLKTAAAP</sequence>